<evidence type="ECO:0000313" key="2">
    <source>
        <dbReference type="EMBL" id="SEQ34519.1"/>
    </source>
</evidence>
<organism evidence="2 3">
    <name type="scientific">Lysinibacillus fusiformis</name>
    <dbReference type="NCBI Taxonomy" id="28031"/>
    <lineage>
        <taxon>Bacteria</taxon>
        <taxon>Bacillati</taxon>
        <taxon>Bacillota</taxon>
        <taxon>Bacilli</taxon>
        <taxon>Bacillales</taxon>
        <taxon>Bacillaceae</taxon>
        <taxon>Lysinibacillus</taxon>
    </lineage>
</organism>
<dbReference type="Pfam" id="PF09346">
    <property type="entry name" value="SMI1_KNR4"/>
    <property type="match status" value="1"/>
</dbReference>
<dbReference type="Gene3D" id="3.40.1580.10">
    <property type="entry name" value="SMI1/KNR4-like"/>
    <property type="match status" value="1"/>
</dbReference>
<accession>A0A1H9F9G0</accession>
<dbReference type="InterPro" id="IPR037883">
    <property type="entry name" value="Knr4/Smi1-like_sf"/>
</dbReference>
<dbReference type="SMART" id="SM00860">
    <property type="entry name" value="SMI1_KNR4"/>
    <property type="match status" value="1"/>
</dbReference>
<sequence>MQIWIDRWTQLLKQLEQQGAWIHPLEIKPMATVHELSMVEMWLGVPIPSEFRDVLLHCSRQVGVYWSLPDEALLPIELEDTPSGDFGWSLEELEFPDFGGDSDNAKEQLYLQFHTTGNGDALLIKIEDGSVWYWNHEGGEYDLLALNFKDYVERATTLGCIGADCGQYLQFCSEGGLDLSLTTSQIWLKWFEQYLTSTWENVMYQLDTLLIYVSMHGMKDTRVREAFTRLNTGKVFAALQNQIEQSRRLVDKEVWCKVLVEVCATEASHWVMTLWEDQNDLPNSIRDYLTAYCLPEEVGLSLVLQDIEKRRIESYTALHRLRHFHNPRTIAWMKRYVSFPIEGWDTLLVESQPSAETLFEWLNGREVERQIAIRAVCQMLQQGIKPTTSVDMEKWLSLLTFWKDNEVLRKHKQFFSQALEGIQLW</sequence>
<feature type="domain" description="Knr4/Smi1-like" evidence="1">
    <location>
        <begin position="30"/>
        <end position="154"/>
    </location>
</feature>
<dbReference type="InterPro" id="IPR018958">
    <property type="entry name" value="Knr4/Smi1-like_dom"/>
</dbReference>
<dbReference type="Proteomes" id="UP000199410">
    <property type="component" value="Unassembled WGS sequence"/>
</dbReference>
<evidence type="ECO:0000313" key="3">
    <source>
        <dbReference type="Proteomes" id="UP000199410"/>
    </source>
</evidence>
<proteinExistence type="predicted"/>
<dbReference type="RefSeq" id="WP_089985859.1">
    <property type="nucleotide sequence ID" value="NZ_FMVP01000005.1"/>
</dbReference>
<dbReference type="EMBL" id="FOEL01000004">
    <property type="protein sequence ID" value="SEQ34519.1"/>
    <property type="molecule type" value="Genomic_DNA"/>
</dbReference>
<dbReference type="AlphaFoldDB" id="A0A1H9F9G0"/>
<protein>
    <submittedName>
        <fullName evidence="2">SMI1 / KNR4 family (SUKH-1)</fullName>
    </submittedName>
</protein>
<gene>
    <name evidence="2" type="ORF">SAMN02787113_01534</name>
</gene>
<evidence type="ECO:0000259" key="1">
    <source>
        <dbReference type="SMART" id="SM00860"/>
    </source>
</evidence>
<comment type="caution">
    <text evidence="2">The sequence shown here is derived from an EMBL/GenBank/DDBJ whole genome shotgun (WGS) entry which is preliminary data.</text>
</comment>
<name>A0A1H9F9G0_9BACI</name>
<reference evidence="2 3" key="1">
    <citation type="submission" date="2016-10" db="EMBL/GenBank/DDBJ databases">
        <authorList>
            <person name="Varghese N."/>
            <person name="Submissions S."/>
        </authorList>
    </citation>
    <scope>NUCLEOTIDE SEQUENCE [LARGE SCALE GENOMIC DNA]</scope>
    <source>
        <strain evidence="2 3">TC-13</strain>
    </source>
</reference>
<dbReference type="SUPFAM" id="SSF160631">
    <property type="entry name" value="SMI1/KNR4-like"/>
    <property type="match status" value="1"/>
</dbReference>